<proteinExistence type="predicted"/>
<evidence type="ECO:0008006" key="3">
    <source>
        <dbReference type="Google" id="ProtNLM"/>
    </source>
</evidence>
<dbReference type="InterPro" id="IPR006311">
    <property type="entry name" value="TAT_signal"/>
</dbReference>
<name>A0A5C6BW01_9BACT</name>
<keyword evidence="2" id="KW-1185">Reference proteome</keyword>
<dbReference type="AlphaFoldDB" id="A0A5C6BW01"/>
<dbReference type="Proteomes" id="UP000319908">
    <property type="component" value="Unassembled WGS sequence"/>
</dbReference>
<sequence>MSTHDPTLSGSEFTPLNRRGLLSSTASALGSIALLDLLGQRTAQASSPTIDPARPFIAREPHYRARAKNVLVIFCAGAVSQLETWDYKPELIKQDGKPLRGGPAVTFQGPAGDLARPQYAFRQRGQTGKWVSDMIPHLAELTDDIAFIHSLTSKSNTHGPAENFLSTGNILDGFPSLGSWATYALGSENANLPAYVAIPDPRGVPQNGSNNWGPGFLPAAFQGTPLSSKNPIRHLAAPGVSADADHATRSLLQRMNDRHQSQNPGNGKLAARIASYELAARMQLSVPEISDLSTEPAHVLRSYGADDESNPTRAAYARNCILARRMIERGVRFVQVFNGAYASGGELNWDGHSKLKEQYDKHAAILDQPTAALIKDMKSRGLLEDTLVVWCTEFGRMPFFQKGAKGRDHNPDGFTCWLTGAGVKPGVSHGMTDELGQKAVQDIRPLYDFNATILHLLGLDHERLTFEHNGVQRRLTNVEGDVIHEVLA</sequence>
<dbReference type="EMBL" id="SJPU01000002">
    <property type="protein sequence ID" value="TWU16072.1"/>
    <property type="molecule type" value="Genomic_DNA"/>
</dbReference>
<organism evidence="1 2">
    <name type="scientific">Allorhodopirellula heiligendammensis</name>
    <dbReference type="NCBI Taxonomy" id="2714739"/>
    <lineage>
        <taxon>Bacteria</taxon>
        <taxon>Pseudomonadati</taxon>
        <taxon>Planctomycetota</taxon>
        <taxon>Planctomycetia</taxon>
        <taxon>Pirellulales</taxon>
        <taxon>Pirellulaceae</taxon>
        <taxon>Allorhodopirellula</taxon>
    </lineage>
</organism>
<dbReference type="PROSITE" id="PS51318">
    <property type="entry name" value="TAT"/>
    <property type="match status" value="1"/>
</dbReference>
<accession>A0A5C6BW01</accession>
<gene>
    <name evidence="1" type="ORF">Poly21_32770</name>
</gene>
<dbReference type="Pfam" id="PF07394">
    <property type="entry name" value="DUF1501"/>
    <property type="match status" value="1"/>
</dbReference>
<dbReference type="OrthoDB" id="127333at2"/>
<reference evidence="1 2" key="1">
    <citation type="journal article" date="2020" name="Antonie Van Leeuwenhoek">
        <title>Rhodopirellula heiligendammensis sp. nov., Rhodopirellula pilleata sp. nov., and Rhodopirellula solitaria sp. nov. isolated from natural or artificial marine surfaces in Northern Germany and California, USA, and emended description of the genus Rhodopirellula.</title>
        <authorList>
            <person name="Kallscheuer N."/>
            <person name="Wiegand S."/>
            <person name="Jogler M."/>
            <person name="Boedeker C."/>
            <person name="Peeters S.H."/>
            <person name="Rast P."/>
            <person name="Heuer A."/>
            <person name="Jetten M.S.M."/>
            <person name="Rohde M."/>
            <person name="Jogler C."/>
        </authorList>
    </citation>
    <scope>NUCLEOTIDE SEQUENCE [LARGE SCALE GENOMIC DNA]</scope>
    <source>
        <strain evidence="1 2">Poly21</strain>
    </source>
</reference>
<dbReference type="RefSeq" id="WP_146407803.1">
    <property type="nucleotide sequence ID" value="NZ_SJPU01000002.1"/>
</dbReference>
<protein>
    <recommendedName>
        <fullName evidence="3">Sulfatase</fullName>
    </recommendedName>
</protein>
<dbReference type="InterPro" id="IPR010869">
    <property type="entry name" value="DUF1501"/>
</dbReference>
<evidence type="ECO:0000313" key="1">
    <source>
        <dbReference type="EMBL" id="TWU16072.1"/>
    </source>
</evidence>
<comment type="caution">
    <text evidence="1">The sequence shown here is derived from an EMBL/GenBank/DDBJ whole genome shotgun (WGS) entry which is preliminary data.</text>
</comment>
<dbReference type="SUPFAM" id="SSF53649">
    <property type="entry name" value="Alkaline phosphatase-like"/>
    <property type="match status" value="1"/>
</dbReference>
<dbReference type="InterPro" id="IPR017850">
    <property type="entry name" value="Alkaline_phosphatase_core_sf"/>
</dbReference>
<evidence type="ECO:0000313" key="2">
    <source>
        <dbReference type="Proteomes" id="UP000319908"/>
    </source>
</evidence>
<dbReference type="PANTHER" id="PTHR43737">
    <property type="entry name" value="BLL7424 PROTEIN"/>
    <property type="match status" value="1"/>
</dbReference>
<dbReference type="Gene3D" id="3.40.720.10">
    <property type="entry name" value="Alkaline Phosphatase, subunit A"/>
    <property type="match status" value="1"/>
</dbReference>
<dbReference type="PANTHER" id="PTHR43737:SF1">
    <property type="entry name" value="DUF1501 DOMAIN-CONTAINING PROTEIN"/>
    <property type="match status" value="1"/>
</dbReference>